<dbReference type="EMBL" id="AJIL01000241">
    <property type="protein sequence ID" value="KNE90706.1"/>
    <property type="molecule type" value="Genomic_DNA"/>
</dbReference>
<comment type="caution">
    <text evidence="2">The sequence shown here is derived from an EMBL/GenBank/DDBJ whole genome shotgun (WGS) entry which is preliminary data.</text>
</comment>
<reference evidence="3" key="1">
    <citation type="submission" date="2014-03" db="EMBL/GenBank/DDBJ databases">
        <title>The Genome Sequence of Puccinia striiformis f. sp. tritici PST-78.</title>
        <authorList>
            <consortium name="The Broad Institute Genome Sequencing Platform"/>
            <person name="Cuomo C."/>
            <person name="Hulbert S."/>
            <person name="Chen X."/>
            <person name="Walker B."/>
            <person name="Young S.K."/>
            <person name="Zeng Q."/>
            <person name="Gargeya S."/>
            <person name="Fitzgerald M."/>
            <person name="Haas B."/>
            <person name="Abouelleil A."/>
            <person name="Alvarado L."/>
            <person name="Arachchi H.M."/>
            <person name="Berlin A.M."/>
            <person name="Chapman S.B."/>
            <person name="Goldberg J."/>
            <person name="Griggs A."/>
            <person name="Gujja S."/>
            <person name="Hansen M."/>
            <person name="Howarth C."/>
            <person name="Imamovic A."/>
            <person name="Larimer J."/>
            <person name="McCowan C."/>
            <person name="Montmayeur A."/>
            <person name="Murphy C."/>
            <person name="Neiman D."/>
            <person name="Pearson M."/>
            <person name="Priest M."/>
            <person name="Roberts A."/>
            <person name="Saif S."/>
            <person name="Shea T."/>
            <person name="Sisk P."/>
            <person name="Sykes S."/>
            <person name="Wortman J."/>
            <person name="Nusbaum C."/>
            <person name="Birren B."/>
        </authorList>
    </citation>
    <scope>NUCLEOTIDE SEQUENCE [LARGE SCALE GENOMIC DNA]</scope>
    <source>
        <strain evidence="3">race PST-78</strain>
    </source>
</reference>
<feature type="chain" id="PRO_5005549232" evidence="1">
    <location>
        <begin position="21"/>
        <end position="231"/>
    </location>
</feature>
<name>A0A0L0UUT9_9BASI</name>
<evidence type="ECO:0000313" key="2">
    <source>
        <dbReference type="EMBL" id="KNE90706.1"/>
    </source>
</evidence>
<sequence>MVRSTFLPLFMSILIAAAQCGRSVWEMVVDCKETGGGRQTYQIFPYYHADSEIIEPLQISFTNKKATRADHQNVIIRNDSNSARVLNTGLRNVVLYPQQHVTITAYNNYKYTWMIISPKDGHPVPGCALYGELIDHLMSEMTNKGIAIPLDLRYSKDYFDQHVTDRLTVQSEGGLAGMYSHLPPPPTKRVLPASAKIEIKQLVTSNHQPADTLIIHQLPPEDVKKLRNKLD</sequence>
<dbReference type="AlphaFoldDB" id="A0A0L0UUT9"/>
<dbReference type="Proteomes" id="UP000054564">
    <property type="component" value="Unassembled WGS sequence"/>
</dbReference>
<gene>
    <name evidence="2" type="ORF">PSTG_15857</name>
</gene>
<organism evidence="2 3">
    <name type="scientific">Puccinia striiformis f. sp. tritici PST-78</name>
    <dbReference type="NCBI Taxonomy" id="1165861"/>
    <lineage>
        <taxon>Eukaryota</taxon>
        <taxon>Fungi</taxon>
        <taxon>Dikarya</taxon>
        <taxon>Basidiomycota</taxon>
        <taxon>Pucciniomycotina</taxon>
        <taxon>Pucciniomycetes</taxon>
        <taxon>Pucciniales</taxon>
        <taxon>Pucciniaceae</taxon>
        <taxon>Puccinia</taxon>
    </lineage>
</organism>
<feature type="signal peptide" evidence="1">
    <location>
        <begin position="1"/>
        <end position="20"/>
    </location>
</feature>
<evidence type="ECO:0000313" key="3">
    <source>
        <dbReference type="Proteomes" id="UP000054564"/>
    </source>
</evidence>
<accession>A0A0L0UUT9</accession>
<proteinExistence type="predicted"/>
<keyword evidence="1" id="KW-0732">Signal</keyword>
<protein>
    <submittedName>
        <fullName evidence="2">Uncharacterized protein</fullName>
    </submittedName>
</protein>
<keyword evidence="3" id="KW-1185">Reference proteome</keyword>
<evidence type="ECO:0000256" key="1">
    <source>
        <dbReference type="SAM" id="SignalP"/>
    </source>
</evidence>